<protein>
    <submittedName>
        <fullName evidence="1">13726_t:CDS:1</fullName>
    </submittedName>
</protein>
<evidence type="ECO:0000313" key="1">
    <source>
        <dbReference type="EMBL" id="CAG8713281.1"/>
    </source>
</evidence>
<organism evidence="1 2">
    <name type="scientific">Acaulospora colombiana</name>
    <dbReference type="NCBI Taxonomy" id="27376"/>
    <lineage>
        <taxon>Eukaryota</taxon>
        <taxon>Fungi</taxon>
        <taxon>Fungi incertae sedis</taxon>
        <taxon>Mucoromycota</taxon>
        <taxon>Glomeromycotina</taxon>
        <taxon>Glomeromycetes</taxon>
        <taxon>Diversisporales</taxon>
        <taxon>Acaulosporaceae</taxon>
        <taxon>Acaulospora</taxon>
    </lineage>
</organism>
<evidence type="ECO:0000313" key="2">
    <source>
        <dbReference type="Proteomes" id="UP000789525"/>
    </source>
</evidence>
<dbReference type="EMBL" id="CAJVPT010036003">
    <property type="protein sequence ID" value="CAG8713281.1"/>
    <property type="molecule type" value="Genomic_DNA"/>
</dbReference>
<gene>
    <name evidence="1" type="ORF">ACOLOM_LOCUS10784</name>
</gene>
<name>A0ACA9PK12_9GLOM</name>
<reference evidence="1" key="1">
    <citation type="submission" date="2021-06" db="EMBL/GenBank/DDBJ databases">
        <authorList>
            <person name="Kallberg Y."/>
            <person name="Tangrot J."/>
            <person name="Rosling A."/>
        </authorList>
    </citation>
    <scope>NUCLEOTIDE SEQUENCE</scope>
    <source>
        <strain evidence="1">CL356</strain>
    </source>
</reference>
<accession>A0ACA9PK12</accession>
<dbReference type="Proteomes" id="UP000789525">
    <property type="component" value="Unassembled WGS sequence"/>
</dbReference>
<comment type="caution">
    <text evidence="1">The sequence shown here is derived from an EMBL/GenBank/DDBJ whole genome shotgun (WGS) entry which is preliminary data.</text>
</comment>
<sequence>MPLPQKMERNTDTDKNVDYCTFHALVRYQDQGRSELGIYLTGLILCRPAPEIFQTNLVIQNNEQAIPTGSIAKKLEAGGRIPYIPPPYQKRIVGKSSKNKVMIKNAGRAGKKVESPLSMEPHQERKRERDPSLARVARSMGEQNGKAQRGVESQARALQTSFGGLITRAVEYIQRNICEECSGQDFANRSTHNESINDRRLYEGAPLDDAA</sequence>
<proteinExistence type="predicted"/>
<keyword evidence="2" id="KW-1185">Reference proteome</keyword>